<name>A0A9D1ISJ1_9FIRM</name>
<sequence length="168" mass="18746">MSHLFSLLLFFGCTAAGVGRYLLLRRRELLLGQGVWVLTRWRVLLESQNLSTRRLFSALEQDNQCRGLTFLSALKRGFSAPDPNRFWVEQLEQFCQNTGQDRQCWAGMELALSRLGGSSTQQQLALLDKAAAMQQQAHDNAKDLLAQQGKLSGTLGVLLGAGLGVFFW</sequence>
<dbReference type="AlphaFoldDB" id="A0A9D1ISJ1"/>
<organism evidence="1 2">
    <name type="scientific">Candidatus Egerieicola faecale</name>
    <dbReference type="NCBI Taxonomy" id="2840774"/>
    <lineage>
        <taxon>Bacteria</taxon>
        <taxon>Bacillati</taxon>
        <taxon>Bacillota</taxon>
        <taxon>Clostridia</taxon>
        <taxon>Eubacteriales</taxon>
        <taxon>Oscillospiraceae</taxon>
        <taxon>Oscillospiraceae incertae sedis</taxon>
        <taxon>Candidatus Egerieicola</taxon>
    </lineage>
</organism>
<evidence type="ECO:0008006" key="3">
    <source>
        <dbReference type="Google" id="ProtNLM"/>
    </source>
</evidence>
<evidence type="ECO:0000313" key="2">
    <source>
        <dbReference type="Proteomes" id="UP000824082"/>
    </source>
</evidence>
<evidence type="ECO:0000313" key="1">
    <source>
        <dbReference type="EMBL" id="HIU41347.1"/>
    </source>
</evidence>
<reference evidence="1" key="1">
    <citation type="submission" date="2020-10" db="EMBL/GenBank/DDBJ databases">
        <authorList>
            <person name="Gilroy R."/>
        </authorList>
    </citation>
    <scope>NUCLEOTIDE SEQUENCE</scope>
    <source>
        <strain evidence="1">4509</strain>
    </source>
</reference>
<dbReference type="Proteomes" id="UP000824082">
    <property type="component" value="Unassembled WGS sequence"/>
</dbReference>
<reference evidence="1" key="2">
    <citation type="journal article" date="2021" name="PeerJ">
        <title>Extensive microbial diversity within the chicken gut microbiome revealed by metagenomics and culture.</title>
        <authorList>
            <person name="Gilroy R."/>
            <person name="Ravi A."/>
            <person name="Getino M."/>
            <person name="Pursley I."/>
            <person name="Horton D.L."/>
            <person name="Alikhan N.F."/>
            <person name="Baker D."/>
            <person name="Gharbi K."/>
            <person name="Hall N."/>
            <person name="Watson M."/>
            <person name="Adriaenssens E.M."/>
            <person name="Foster-Nyarko E."/>
            <person name="Jarju S."/>
            <person name="Secka A."/>
            <person name="Antonio M."/>
            <person name="Oren A."/>
            <person name="Chaudhuri R.R."/>
            <person name="La Ragione R."/>
            <person name="Hildebrand F."/>
            <person name="Pallen M.J."/>
        </authorList>
    </citation>
    <scope>NUCLEOTIDE SEQUENCE</scope>
    <source>
        <strain evidence="1">4509</strain>
    </source>
</reference>
<protein>
    <recommendedName>
        <fullName evidence="3">Stage III sporulation protein AB</fullName>
    </recommendedName>
</protein>
<proteinExistence type="predicted"/>
<comment type="caution">
    <text evidence="1">The sequence shown here is derived from an EMBL/GenBank/DDBJ whole genome shotgun (WGS) entry which is preliminary data.</text>
</comment>
<dbReference type="EMBL" id="DVMX01000037">
    <property type="protein sequence ID" value="HIU41347.1"/>
    <property type="molecule type" value="Genomic_DNA"/>
</dbReference>
<gene>
    <name evidence="1" type="ORF">IAD19_02205</name>
</gene>
<accession>A0A9D1ISJ1</accession>